<dbReference type="PANTHER" id="PTHR30632">
    <property type="entry name" value="MOLYBDATE-BINDING PERIPLASMIC PROTEIN"/>
    <property type="match status" value="1"/>
</dbReference>
<dbReference type="GO" id="GO:0030973">
    <property type="term" value="F:molybdate ion binding"/>
    <property type="evidence" value="ECO:0007669"/>
    <property type="project" value="InterPro"/>
</dbReference>
<feature type="binding site" evidence="4">
    <location>
        <position position="63"/>
    </location>
    <ligand>
        <name>molybdate</name>
        <dbReference type="ChEBI" id="CHEBI:36264"/>
    </ligand>
</feature>
<sequence>MVKHIQKSIALFFLIVFISGCNKKQDSQITIAVAANMQFAIKEISKVFTEKTGIVCDIIIGSSGKLTAQIKEGAPYDILMSADMKYPENLYNEGFTTNPPKIYAHGKLILWSTTKAINPDIQTLLQPEIKHIAIANPTTAPYGKAAISTLKHQKVYDQIKDKLVYGESIAQTNQFIISGAAQVGFTSASIVHTTQMKNKGSWISIPENTYTPISQGVVIIKKKERSHKTLQFYDFLFSHSSQEILKNFGYIVTQK</sequence>
<dbReference type="InterPro" id="IPR005950">
    <property type="entry name" value="ModA"/>
</dbReference>
<comment type="caution">
    <text evidence="5">The sequence shown here is derived from an EMBL/GenBank/DDBJ whole genome shotgun (WGS) entry which is preliminary data.</text>
</comment>
<name>A0A504JBV9_9FLAO</name>
<evidence type="ECO:0000313" key="6">
    <source>
        <dbReference type="Proteomes" id="UP000315540"/>
    </source>
</evidence>
<proteinExistence type="inferred from homology"/>
<dbReference type="Gene3D" id="3.40.190.10">
    <property type="entry name" value="Periplasmic binding protein-like II"/>
    <property type="match status" value="2"/>
</dbReference>
<dbReference type="InterPro" id="IPR044084">
    <property type="entry name" value="AvModA-like_subst-bd"/>
</dbReference>
<evidence type="ECO:0000313" key="5">
    <source>
        <dbReference type="EMBL" id="TPN84080.1"/>
    </source>
</evidence>
<protein>
    <submittedName>
        <fullName evidence="5">Molybdate ABC transporter substrate-binding protein</fullName>
    </submittedName>
</protein>
<evidence type="ECO:0000256" key="2">
    <source>
        <dbReference type="ARBA" id="ARBA00022723"/>
    </source>
</evidence>
<keyword evidence="6" id="KW-1185">Reference proteome</keyword>
<accession>A0A504JBV9</accession>
<dbReference type="SUPFAM" id="SSF53850">
    <property type="entry name" value="Periplasmic binding protein-like II"/>
    <property type="match status" value="1"/>
</dbReference>
<dbReference type="PANTHER" id="PTHR30632:SF14">
    <property type="entry name" value="TUNGSTATE_MOLYBDATE_CHROMATE-BINDING PROTEIN MODA"/>
    <property type="match status" value="1"/>
</dbReference>
<keyword evidence="3" id="KW-0732">Signal</keyword>
<keyword evidence="4" id="KW-0500">Molybdenum</keyword>
<gene>
    <name evidence="5" type="primary">modA</name>
    <name evidence="5" type="ORF">FHK87_18905</name>
</gene>
<organism evidence="5 6">
    <name type="scientific">Aquimarina algicola</name>
    <dbReference type="NCBI Taxonomy" id="2589995"/>
    <lineage>
        <taxon>Bacteria</taxon>
        <taxon>Pseudomonadati</taxon>
        <taxon>Bacteroidota</taxon>
        <taxon>Flavobacteriia</taxon>
        <taxon>Flavobacteriales</taxon>
        <taxon>Flavobacteriaceae</taxon>
        <taxon>Aquimarina</taxon>
    </lineage>
</organism>
<comment type="similarity">
    <text evidence="1">Belongs to the bacterial solute-binding protein ModA family.</text>
</comment>
<dbReference type="Proteomes" id="UP000315540">
    <property type="component" value="Unassembled WGS sequence"/>
</dbReference>
<dbReference type="NCBIfam" id="TIGR01256">
    <property type="entry name" value="modA"/>
    <property type="match status" value="1"/>
</dbReference>
<evidence type="ECO:0000256" key="3">
    <source>
        <dbReference type="ARBA" id="ARBA00022729"/>
    </source>
</evidence>
<dbReference type="Pfam" id="PF13531">
    <property type="entry name" value="SBP_bac_11"/>
    <property type="match status" value="1"/>
</dbReference>
<evidence type="ECO:0000256" key="4">
    <source>
        <dbReference type="PIRSR" id="PIRSR004846-1"/>
    </source>
</evidence>
<dbReference type="GO" id="GO:0046872">
    <property type="term" value="F:metal ion binding"/>
    <property type="evidence" value="ECO:0007669"/>
    <property type="project" value="UniProtKB-KW"/>
</dbReference>
<dbReference type="PIRSF" id="PIRSF004846">
    <property type="entry name" value="ModA"/>
    <property type="match status" value="1"/>
</dbReference>
<keyword evidence="2 4" id="KW-0479">Metal-binding</keyword>
<dbReference type="GO" id="GO:0015689">
    <property type="term" value="P:molybdate ion transport"/>
    <property type="evidence" value="ECO:0007669"/>
    <property type="project" value="InterPro"/>
</dbReference>
<evidence type="ECO:0000256" key="1">
    <source>
        <dbReference type="ARBA" id="ARBA00009175"/>
    </source>
</evidence>
<feature type="binding site" evidence="4">
    <location>
        <position position="169"/>
    </location>
    <ligand>
        <name>molybdate</name>
        <dbReference type="ChEBI" id="CHEBI:36264"/>
    </ligand>
</feature>
<dbReference type="EMBL" id="VFWZ01000006">
    <property type="protein sequence ID" value="TPN84080.1"/>
    <property type="molecule type" value="Genomic_DNA"/>
</dbReference>
<reference evidence="5 6" key="1">
    <citation type="submission" date="2019-06" db="EMBL/GenBank/DDBJ databases">
        <authorList>
            <person name="Meng X."/>
        </authorList>
    </citation>
    <scope>NUCLEOTIDE SEQUENCE [LARGE SCALE GENOMIC DNA]</scope>
    <source>
        <strain evidence="5 6">M625</strain>
    </source>
</reference>
<dbReference type="InterPro" id="IPR050682">
    <property type="entry name" value="ModA/WtpA"/>
</dbReference>
<dbReference type="PROSITE" id="PS51257">
    <property type="entry name" value="PROKAR_LIPOPROTEIN"/>
    <property type="match status" value="1"/>
</dbReference>
<dbReference type="CDD" id="cd13539">
    <property type="entry name" value="PBP2_AvModA"/>
    <property type="match status" value="1"/>
</dbReference>
<dbReference type="AlphaFoldDB" id="A0A504JBV9"/>
<dbReference type="OrthoDB" id="9785015at2"/>